<dbReference type="InterPro" id="IPR036388">
    <property type="entry name" value="WH-like_DNA-bd_sf"/>
</dbReference>
<comment type="caution">
    <text evidence="2">The sequence shown here is derived from an EMBL/GenBank/DDBJ whole genome shotgun (WGS) entry which is preliminary data.</text>
</comment>
<evidence type="ECO:0000313" key="3">
    <source>
        <dbReference type="Proteomes" id="UP000613011"/>
    </source>
</evidence>
<gene>
    <name evidence="2" type="ORF">JI739_00060</name>
</gene>
<dbReference type="Proteomes" id="UP000613011">
    <property type="component" value="Unassembled WGS sequence"/>
</dbReference>
<feature type="domain" description="HTH iclR-type" evidence="1">
    <location>
        <begin position="4"/>
        <end position="52"/>
    </location>
</feature>
<name>A0A936ZPR0_9BURK</name>
<dbReference type="EMBL" id="JAEQNA010000001">
    <property type="protein sequence ID" value="MBL0418725.1"/>
    <property type="molecule type" value="Genomic_DNA"/>
</dbReference>
<dbReference type="InterPro" id="IPR036390">
    <property type="entry name" value="WH_DNA-bd_sf"/>
</dbReference>
<evidence type="ECO:0000259" key="1">
    <source>
        <dbReference type="Pfam" id="PF09339"/>
    </source>
</evidence>
<reference evidence="2" key="1">
    <citation type="submission" date="2021-01" db="EMBL/GenBank/DDBJ databases">
        <title>Ramlibacter sp. strain AW1 16S ribosomal RNA gene Genome sequencing and assembly.</title>
        <authorList>
            <person name="Kang M."/>
        </authorList>
    </citation>
    <scope>NUCLEOTIDE SEQUENCE</scope>
    <source>
        <strain evidence="2">AW1</strain>
    </source>
</reference>
<dbReference type="GO" id="GO:0006355">
    <property type="term" value="P:regulation of DNA-templated transcription"/>
    <property type="evidence" value="ECO:0007669"/>
    <property type="project" value="InterPro"/>
</dbReference>
<dbReference type="Gene3D" id="1.10.10.10">
    <property type="entry name" value="Winged helix-like DNA-binding domain superfamily/Winged helix DNA-binding domain"/>
    <property type="match status" value="1"/>
</dbReference>
<dbReference type="RefSeq" id="WP_236589006.1">
    <property type="nucleotide sequence ID" value="NZ_JAEQNA010000001.1"/>
</dbReference>
<dbReference type="InterPro" id="IPR005471">
    <property type="entry name" value="Tscrpt_reg_IclR_N"/>
</dbReference>
<dbReference type="SUPFAM" id="SSF46785">
    <property type="entry name" value="Winged helix' DNA-binding domain"/>
    <property type="match status" value="1"/>
</dbReference>
<keyword evidence="3" id="KW-1185">Reference proteome</keyword>
<sequence>MASSLSKMLEILDLFDEEHPTRTAEEISAILQLSASTAYRYIRELCAAGLLGRLTGGSRSWWIDTPATPR</sequence>
<dbReference type="AlphaFoldDB" id="A0A936ZPR0"/>
<dbReference type="Pfam" id="PF09339">
    <property type="entry name" value="HTH_IclR"/>
    <property type="match status" value="1"/>
</dbReference>
<evidence type="ECO:0000313" key="2">
    <source>
        <dbReference type="EMBL" id="MBL0418725.1"/>
    </source>
</evidence>
<protein>
    <submittedName>
        <fullName evidence="2">Helix-turn-helix domain-containing protein</fullName>
    </submittedName>
</protein>
<proteinExistence type="predicted"/>
<dbReference type="GO" id="GO:0003677">
    <property type="term" value="F:DNA binding"/>
    <property type="evidence" value="ECO:0007669"/>
    <property type="project" value="InterPro"/>
</dbReference>
<organism evidence="2 3">
    <name type="scientific">Ramlibacter aurantiacus</name>
    <dbReference type="NCBI Taxonomy" id="2801330"/>
    <lineage>
        <taxon>Bacteria</taxon>
        <taxon>Pseudomonadati</taxon>
        <taxon>Pseudomonadota</taxon>
        <taxon>Betaproteobacteria</taxon>
        <taxon>Burkholderiales</taxon>
        <taxon>Comamonadaceae</taxon>
        <taxon>Ramlibacter</taxon>
    </lineage>
</organism>
<accession>A0A936ZPR0</accession>